<dbReference type="EMBL" id="KI296247">
    <property type="protein sequence ID" value="ESA01739.1"/>
    <property type="molecule type" value="Genomic_DNA"/>
</dbReference>
<dbReference type="AlphaFoldDB" id="U9T0M6"/>
<evidence type="ECO:0000313" key="1">
    <source>
        <dbReference type="EMBL" id="ESA01739.1"/>
    </source>
</evidence>
<reference evidence="1" key="1">
    <citation type="submission" date="2013-07" db="EMBL/GenBank/DDBJ databases">
        <title>The genome of an arbuscular mycorrhizal fungus provides insights into the evolution of the oldest plant symbiosis.</title>
        <authorList>
            <consortium name="DOE Joint Genome Institute"/>
            <person name="Tisserant E."/>
            <person name="Malbreil M."/>
            <person name="Kuo A."/>
            <person name="Kohler A."/>
            <person name="Symeonidi A."/>
            <person name="Balestrini R."/>
            <person name="Charron P."/>
            <person name="Duensing N."/>
            <person name="Frei-dit-Frey N."/>
            <person name="Gianinazzi-Pearson V."/>
            <person name="Gilbert B."/>
            <person name="Handa Y."/>
            <person name="Hijri M."/>
            <person name="Kaul R."/>
            <person name="Kawaguchi M."/>
            <person name="Krajinski F."/>
            <person name="Lammers P."/>
            <person name="Lapierre D."/>
            <person name="Masclaux F.G."/>
            <person name="Murat C."/>
            <person name="Morin E."/>
            <person name="Ndikumana S."/>
            <person name="Pagni M."/>
            <person name="Petitpierre D."/>
            <person name="Requena N."/>
            <person name="Rosikiewicz P."/>
            <person name="Riley R."/>
            <person name="Saito K."/>
            <person name="San Clemente H."/>
            <person name="Shapiro H."/>
            <person name="van Tuinen D."/>
            <person name="Becard G."/>
            <person name="Bonfante P."/>
            <person name="Paszkowski U."/>
            <person name="Shachar-Hill Y."/>
            <person name="Young J.P."/>
            <person name="Sanders I.R."/>
            <person name="Henrissat B."/>
            <person name="Rensing S.A."/>
            <person name="Grigoriev I.V."/>
            <person name="Corradi N."/>
            <person name="Roux C."/>
            <person name="Martin F."/>
        </authorList>
    </citation>
    <scope>NUCLEOTIDE SEQUENCE</scope>
    <source>
        <strain evidence="1">DAOM 197198</strain>
    </source>
</reference>
<protein>
    <submittedName>
        <fullName evidence="1">Uncharacterized protein</fullName>
    </submittedName>
</protein>
<dbReference type="HOGENOM" id="CLU_2470245_0_0_1"/>
<sequence>MSLKTAPSDIMDSSGTSVSSSVAGQVSLSSADGVFLFDGLWGRGGSDEEADAISFWLNKVILVESCLMIVSYFSSLAVTSISEESRTL</sequence>
<organism evidence="1">
    <name type="scientific">Rhizophagus irregularis (strain DAOM 181602 / DAOM 197198 / MUCL 43194)</name>
    <name type="common">Arbuscular mycorrhizal fungus</name>
    <name type="synonym">Glomus intraradices</name>
    <dbReference type="NCBI Taxonomy" id="747089"/>
    <lineage>
        <taxon>Eukaryota</taxon>
        <taxon>Fungi</taxon>
        <taxon>Fungi incertae sedis</taxon>
        <taxon>Mucoromycota</taxon>
        <taxon>Glomeromycotina</taxon>
        <taxon>Glomeromycetes</taxon>
        <taxon>Glomerales</taxon>
        <taxon>Glomeraceae</taxon>
        <taxon>Rhizophagus</taxon>
    </lineage>
</organism>
<gene>
    <name evidence="1" type="ORF">GLOINDRAFT_7208</name>
</gene>
<name>U9T0M6_RHIID</name>
<accession>U9T0M6</accession>
<proteinExistence type="predicted"/>